<dbReference type="NCBIfam" id="NF002772">
    <property type="entry name" value="PRK02862.1"/>
    <property type="match status" value="1"/>
</dbReference>
<name>A0A562SWV1_9BACT</name>
<evidence type="ECO:0000256" key="5">
    <source>
        <dbReference type="ARBA" id="ARBA00022741"/>
    </source>
</evidence>
<dbReference type="PANTHER" id="PTHR43523:SF12">
    <property type="entry name" value="GLUCOSE-1-PHOSPHATE ADENYLYLTRANSFERASE LARGE SUBUNIT 1, CHLOROPLASTIC-RELATED"/>
    <property type="match status" value="1"/>
</dbReference>
<dbReference type="InterPro" id="IPR029044">
    <property type="entry name" value="Nucleotide-diphossugar_trans"/>
</dbReference>
<dbReference type="Pfam" id="PF25247">
    <property type="entry name" value="LbH_GLGC"/>
    <property type="match status" value="1"/>
</dbReference>
<evidence type="ECO:0000313" key="11">
    <source>
        <dbReference type="Proteomes" id="UP000316167"/>
    </source>
</evidence>
<dbReference type="CDD" id="cd02508">
    <property type="entry name" value="ADP_Glucose_PP"/>
    <property type="match status" value="1"/>
</dbReference>
<organism evidence="10 11">
    <name type="scientific">Lacibacter cauensis</name>
    <dbReference type="NCBI Taxonomy" id="510947"/>
    <lineage>
        <taxon>Bacteria</taxon>
        <taxon>Pseudomonadati</taxon>
        <taxon>Bacteroidota</taxon>
        <taxon>Chitinophagia</taxon>
        <taxon>Chitinophagales</taxon>
        <taxon>Chitinophagaceae</taxon>
        <taxon>Lacibacter</taxon>
    </lineage>
</organism>
<keyword evidence="11" id="KW-1185">Reference proteome</keyword>
<dbReference type="EC" id="2.7.7.27" evidence="8"/>
<sequence length="428" mass="47443">MSKSAAKSTLAVILGGGAGTRLYPLTASRSKPAVPIAGKYRLVDIPISNCINSGINRMFVLTQFNSASLNKHIKNTYHFSMFSSAFVDILAAEQTPDNPGWYQGTADAVRQCLRHVEQHDAEYVLILSGDQLYQMDFQQMIEDHVARGADISIATIPVAEREAPEFGILKSDENGMITSFIEKPKKEVLGDWVSDTGDEMRGMGRIYLASMGIYIFNKRLLIDQLQNEYKDATDFGKEIMPASIEKYKVASYQYDGYWTDIGNIYSFFEANLALTQEIPDFNLFDNTKPVFTRARMLPPAKISGTTLEKTIIAEGSIILASRVENSVIGIRTRIGHGTTVVSSYIMGGDYFETLEEMKHAADRGIPKIGIGERCYIKNTIIDKNCRIGNDVRINGGHHLPNTDHSLYTVKDGIVVVKKGAILPDGFVI</sequence>
<reference evidence="10 11" key="1">
    <citation type="journal article" date="2015" name="Stand. Genomic Sci.">
        <title>Genomic Encyclopedia of Bacterial and Archaeal Type Strains, Phase III: the genomes of soil and plant-associated and newly described type strains.</title>
        <authorList>
            <person name="Whitman W.B."/>
            <person name="Woyke T."/>
            <person name="Klenk H.P."/>
            <person name="Zhou Y."/>
            <person name="Lilburn T.G."/>
            <person name="Beck B.J."/>
            <person name="De Vos P."/>
            <person name="Vandamme P."/>
            <person name="Eisen J.A."/>
            <person name="Garrity G."/>
            <person name="Hugenholtz P."/>
            <person name="Kyrpides N.C."/>
        </authorList>
    </citation>
    <scope>NUCLEOTIDE SEQUENCE [LARGE SCALE GENOMIC DNA]</scope>
    <source>
        <strain evidence="10 11">CGMCC 1.7271</strain>
    </source>
</reference>
<feature type="domain" description="Nucleotidyl transferase" evidence="9">
    <location>
        <begin position="11"/>
        <end position="276"/>
    </location>
</feature>
<evidence type="ECO:0000256" key="3">
    <source>
        <dbReference type="ARBA" id="ARBA00022679"/>
    </source>
</evidence>
<dbReference type="SUPFAM" id="SSF51161">
    <property type="entry name" value="Trimeric LpxA-like enzymes"/>
    <property type="match status" value="1"/>
</dbReference>
<evidence type="ECO:0000256" key="2">
    <source>
        <dbReference type="ARBA" id="ARBA00022600"/>
    </source>
</evidence>
<dbReference type="GO" id="GO:0005524">
    <property type="term" value="F:ATP binding"/>
    <property type="evidence" value="ECO:0007669"/>
    <property type="project" value="UniProtKB-KW"/>
</dbReference>
<keyword evidence="3 10" id="KW-0808">Transferase</keyword>
<dbReference type="Proteomes" id="UP000316167">
    <property type="component" value="Unassembled WGS sequence"/>
</dbReference>
<dbReference type="OrthoDB" id="9801810at2"/>
<dbReference type="SUPFAM" id="SSF53448">
    <property type="entry name" value="Nucleotide-diphospho-sugar transferases"/>
    <property type="match status" value="1"/>
</dbReference>
<evidence type="ECO:0000256" key="7">
    <source>
        <dbReference type="ARBA" id="ARBA00023277"/>
    </source>
</evidence>
<protein>
    <recommendedName>
        <fullName evidence="8">Glucose-1-phosphate adenylyltransferase</fullName>
        <ecNumber evidence="8">2.7.7.27</ecNumber>
    </recommendedName>
</protein>
<comment type="caution">
    <text evidence="10">The sequence shown here is derived from an EMBL/GenBank/DDBJ whole genome shotgun (WGS) entry which is preliminary data.</text>
</comment>
<dbReference type="PANTHER" id="PTHR43523">
    <property type="entry name" value="GLUCOSE-1-PHOSPHATE ADENYLYLTRANSFERASE-RELATED"/>
    <property type="match status" value="1"/>
</dbReference>
<evidence type="ECO:0000256" key="8">
    <source>
        <dbReference type="NCBIfam" id="TIGR02091"/>
    </source>
</evidence>
<evidence type="ECO:0000313" key="10">
    <source>
        <dbReference type="EMBL" id="TWI85722.1"/>
    </source>
</evidence>
<keyword evidence="2" id="KW-0321">Glycogen metabolism</keyword>
<dbReference type="InterPro" id="IPR011831">
    <property type="entry name" value="ADP-Glc_PPase"/>
</dbReference>
<gene>
    <name evidence="10" type="ORF">IQ13_0886</name>
</gene>
<evidence type="ECO:0000256" key="6">
    <source>
        <dbReference type="ARBA" id="ARBA00022840"/>
    </source>
</evidence>
<proteinExistence type="inferred from homology"/>
<evidence type="ECO:0000256" key="4">
    <source>
        <dbReference type="ARBA" id="ARBA00022695"/>
    </source>
</evidence>
<keyword evidence="6" id="KW-0067">ATP-binding</keyword>
<dbReference type="InterPro" id="IPR005836">
    <property type="entry name" value="ADP_Glu_pyroP_CS"/>
</dbReference>
<evidence type="ECO:0000256" key="1">
    <source>
        <dbReference type="ARBA" id="ARBA00010443"/>
    </source>
</evidence>
<keyword evidence="5" id="KW-0547">Nucleotide-binding</keyword>
<dbReference type="PROSITE" id="PS00808">
    <property type="entry name" value="ADP_GLC_PYROPHOSPH_1"/>
    <property type="match status" value="1"/>
</dbReference>
<dbReference type="CDD" id="cd04651">
    <property type="entry name" value="LbH_G1P_AT_C"/>
    <property type="match status" value="1"/>
</dbReference>
<keyword evidence="4 10" id="KW-0548">Nucleotidyltransferase</keyword>
<accession>A0A562SWV1</accession>
<dbReference type="InterPro" id="IPR005835">
    <property type="entry name" value="NTP_transferase_dom"/>
</dbReference>
<dbReference type="Gene3D" id="2.160.10.10">
    <property type="entry name" value="Hexapeptide repeat proteins"/>
    <property type="match status" value="1"/>
</dbReference>
<dbReference type="AlphaFoldDB" id="A0A562SWV1"/>
<dbReference type="RefSeq" id="WP_144884822.1">
    <property type="nucleotide sequence ID" value="NZ_VLLE01000002.1"/>
</dbReference>
<dbReference type="InterPro" id="IPR011004">
    <property type="entry name" value="Trimer_LpxA-like_sf"/>
</dbReference>
<keyword evidence="7" id="KW-0119">Carbohydrate metabolism</keyword>
<dbReference type="PROSITE" id="PS00809">
    <property type="entry name" value="ADP_GLC_PYROPHOSPH_2"/>
    <property type="match status" value="1"/>
</dbReference>
<dbReference type="GO" id="GO:0005978">
    <property type="term" value="P:glycogen biosynthetic process"/>
    <property type="evidence" value="ECO:0007669"/>
    <property type="project" value="UniProtKB-UniRule"/>
</dbReference>
<dbReference type="EMBL" id="VLLE01000002">
    <property type="protein sequence ID" value="TWI85722.1"/>
    <property type="molecule type" value="Genomic_DNA"/>
</dbReference>
<dbReference type="Gene3D" id="3.90.550.10">
    <property type="entry name" value="Spore Coat Polysaccharide Biosynthesis Protein SpsA, Chain A"/>
    <property type="match status" value="1"/>
</dbReference>
<evidence type="ECO:0000259" key="9">
    <source>
        <dbReference type="Pfam" id="PF00483"/>
    </source>
</evidence>
<dbReference type="GO" id="GO:0008878">
    <property type="term" value="F:glucose-1-phosphate adenylyltransferase activity"/>
    <property type="evidence" value="ECO:0007669"/>
    <property type="project" value="UniProtKB-UniRule"/>
</dbReference>
<comment type="similarity">
    <text evidence="1">Belongs to the bacterial/plant glucose-1-phosphate adenylyltransferase family.</text>
</comment>
<dbReference type="Pfam" id="PF00483">
    <property type="entry name" value="NTP_transferase"/>
    <property type="match status" value="1"/>
</dbReference>
<dbReference type="PROSITE" id="PS00810">
    <property type="entry name" value="ADP_GLC_PYROPHOSPH_3"/>
    <property type="match status" value="1"/>
</dbReference>
<dbReference type="NCBIfam" id="TIGR02091">
    <property type="entry name" value="glgC"/>
    <property type="match status" value="1"/>
</dbReference>